<proteinExistence type="predicted"/>
<evidence type="ECO:0000313" key="1">
    <source>
        <dbReference type="EMBL" id="QAY32987.1"/>
    </source>
</evidence>
<name>A0A4P6DUY8_9BIFI</name>
<evidence type="ECO:0000313" key="2">
    <source>
        <dbReference type="Proteomes" id="UP000293589"/>
    </source>
</evidence>
<dbReference type="Proteomes" id="UP000293589">
    <property type="component" value="Chromosome"/>
</dbReference>
<reference evidence="1 2" key="1">
    <citation type="submission" date="2019-01" db="EMBL/GenBank/DDBJ databases">
        <title>Complete genome sequence of Bifidobacterium gallinarum CACC 514.</title>
        <authorList>
            <person name="Jung M."/>
        </authorList>
    </citation>
    <scope>NUCLEOTIDE SEQUENCE [LARGE SCALE GENOMIC DNA]</scope>
    <source>
        <strain evidence="1 2">CACC 514</strain>
    </source>
</reference>
<dbReference type="EMBL" id="CP035464">
    <property type="protein sequence ID" value="QAY32987.1"/>
    <property type="molecule type" value="Genomic_DNA"/>
</dbReference>
<accession>A0A4P6DUY8</accession>
<dbReference type="AlphaFoldDB" id="A0A4P6DUY8"/>
<gene>
    <name evidence="1" type="ORF">ESN35_05910</name>
</gene>
<protein>
    <submittedName>
        <fullName evidence="1">Uncharacterized protein</fullName>
    </submittedName>
</protein>
<organism evidence="1 2">
    <name type="scientific">Bifidobacterium pullorum subsp. gallinarum</name>
    <dbReference type="NCBI Taxonomy" id="78344"/>
    <lineage>
        <taxon>Bacteria</taxon>
        <taxon>Bacillati</taxon>
        <taxon>Actinomycetota</taxon>
        <taxon>Actinomycetes</taxon>
        <taxon>Bifidobacteriales</taxon>
        <taxon>Bifidobacteriaceae</taxon>
        <taxon>Bifidobacterium</taxon>
    </lineage>
</organism>
<dbReference type="KEGG" id="bgx:ESN35_05910"/>
<sequence length="294" mass="34196">MDVFKTRPYTSEYLMISEKNFMHATGGMSPWREDTGQGRVSYYAVCPKCDNPIMLVGLFKQQEESRLKHPYGRHLRRDVPGLCVYRESNYLHCPFADPNHEPVRGVRPPDDPAGLSVWRTMRDEFDHVAYAWETYSGIHLGEGLAERMLRVWKANAAWRYYDADYYNLPQMLFYGAGGRNLVKTFVRRGSPLHERLSKIPEVVLSSVRSPSYSRVDPAGRGFLKMDFLLYDRDSHRDGESQVETFALRVLLDEREAFPDLILKTDPQWLDHARRDMGGRRDRRMLDLARNVLDG</sequence>
<dbReference type="RefSeq" id="WP_129237410.1">
    <property type="nucleotide sequence ID" value="NZ_CP035464.1"/>
</dbReference>